<keyword evidence="3 4" id="KW-0732">Signal</keyword>
<proteinExistence type="inferred from homology"/>
<dbReference type="Pfam" id="PF01547">
    <property type="entry name" value="SBP_bac_1"/>
    <property type="match status" value="1"/>
</dbReference>
<dbReference type="InterPro" id="IPR006059">
    <property type="entry name" value="SBP"/>
</dbReference>
<feature type="signal peptide" evidence="4">
    <location>
        <begin position="1"/>
        <end position="18"/>
    </location>
</feature>
<feature type="chain" id="PRO_5038822017" evidence="4">
    <location>
        <begin position="19"/>
        <end position="438"/>
    </location>
</feature>
<evidence type="ECO:0000313" key="6">
    <source>
        <dbReference type="Proteomes" id="UP000639396"/>
    </source>
</evidence>
<dbReference type="AlphaFoldDB" id="A0A927C7A2"/>
<sequence>MKKQAAAMCAILAAAMLAGCGGGKTGDAEGETARSPADTKPKEPVELKLVPYWLSMSDREFEELLFQPLKAKYPHITMKLDRTDPVKLAASGEFPDIYYVANVRYSTFKDLDIPYDMSAMIKNKDHPIDLNAFSKPNIDWIIELGSKGELYGVPFDLNHYALFYNKDIFDKRGVPYPKDGMTWGELLELSRRLTFIDADVQYRGFVPPNPNVFSGTKTMPIYDPSTQKALLNRDNHKSILELIKPFYEIPGVVVNNEFPIKGADFLKDRTVAMMANWLTDIPSAMQAGNIQMNYDIAGMPSFEDLPGVTIHPGAKMMGISKTSKHKEDAYLAIQFFTSPEVQKKINRGGRLTALADETIRKDFGADMEVLKGKNIQGALAVKPAKMIPPHEYNAIIDGLFNGTATGLATGSKDINTLLREAQEAADKAIAEAEAAKKK</sequence>
<evidence type="ECO:0000256" key="4">
    <source>
        <dbReference type="SAM" id="SignalP"/>
    </source>
</evidence>
<dbReference type="SUPFAM" id="SSF53850">
    <property type="entry name" value="Periplasmic binding protein-like II"/>
    <property type="match status" value="1"/>
</dbReference>
<comment type="similarity">
    <text evidence="1">Belongs to the bacterial solute-binding protein 1 family.</text>
</comment>
<keyword evidence="2" id="KW-0813">Transport</keyword>
<dbReference type="InterPro" id="IPR050490">
    <property type="entry name" value="Bact_solute-bd_prot1"/>
</dbReference>
<accession>A0A927C7A2</accession>
<organism evidence="5 6">
    <name type="scientific">Paenibacillus oceani</name>
    <dbReference type="NCBI Taxonomy" id="2772510"/>
    <lineage>
        <taxon>Bacteria</taxon>
        <taxon>Bacillati</taxon>
        <taxon>Bacillota</taxon>
        <taxon>Bacilli</taxon>
        <taxon>Bacillales</taxon>
        <taxon>Paenibacillaceae</taxon>
        <taxon>Paenibacillus</taxon>
    </lineage>
</organism>
<protein>
    <submittedName>
        <fullName evidence="5">Extracellular solute-binding protein</fullName>
    </submittedName>
</protein>
<comment type="caution">
    <text evidence="5">The sequence shown here is derived from an EMBL/GenBank/DDBJ whole genome shotgun (WGS) entry which is preliminary data.</text>
</comment>
<keyword evidence="6" id="KW-1185">Reference proteome</keyword>
<dbReference type="PANTHER" id="PTHR43649:SF12">
    <property type="entry name" value="DIACETYLCHITOBIOSE BINDING PROTEIN DASA"/>
    <property type="match status" value="1"/>
</dbReference>
<dbReference type="PROSITE" id="PS51257">
    <property type="entry name" value="PROKAR_LIPOPROTEIN"/>
    <property type="match status" value="1"/>
</dbReference>
<evidence type="ECO:0000313" key="5">
    <source>
        <dbReference type="EMBL" id="MBD2860831.1"/>
    </source>
</evidence>
<dbReference type="RefSeq" id="WP_190924304.1">
    <property type="nucleotide sequence ID" value="NZ_JACXJA010000003.1"/>
</dbReference>
<evidence type="ECO:0000256" key="1">
    <source>
        <dbReference type="ARBA" id="ARBA00008520"/>
    </source>
</evidence>
<gene>
    <name evidence="5" type="ORF">IDH45_02380</name>
</gene>
<dbReference type="EMBL" id="JACXJA010000003">
    <property type="protein sequence ID" value="MBD2860831.1"/>
    <property type="molecule type" value="Genomic_DNA"/>
</dbReference>
<evidence type="ECO:0000256" key="2">
    <source>
        <dbReference type="ARBA" id="ARBA00022448"/>
    </source>
</evidence>
<reference evidence="5" key="1">
    <citation type="submission" date="2020-09" db="EMBL/GenBank/DDBJ databases">
        <title>A novel bacterium of genus Paenibacillus, isolated from South China Sea.</title>
        <authorList>
            <person name="Huang H."/>
            <person name="Mo K."/>
            <person name="Hu Y."/>
        </authorList>
    </citation>
    <scope>NUCLEOTIDE SEQUENCE</scope>
    <source>
        <strain evidence="5">IB182363</strain>
    </source>
</reference>
<dbReference type="Gene3D" id="3.40.190.10">
    <property type="entry name" value="Periplasmic binding protein-like II"/>
    <property type="match status" value="1"/>
</dbReference>
<dbReference type="InterPro" id="IPR006061">
    <property type="entry name" value="SBP_1_CS"/>
</dbReference>
<dbReference type="PANTHER" id="PTHR43649">
    <property type="entry name" value="ARABINOSE-BINDING PROTEIN-RELATED"/>
    <property type="match status" value="1"/>
</dbReference>
<dbReference type="GO" id="GO:0055085">
    <property type="term" value="P:transmembrane transport"/>
    <property type="evidence" value="ECO:0007669"/>
    <property type="project" value="InterPro"/>
</dbReference>
<dbReference type="Proteomes" id="UP000639396">
    <property type="component" value="Unassembled WGS sequence"/>
</dbReference>
<name>A0A927C7A2_9BACL</name>
<dbReference type="PROSITE" id="PS01037">
    <property type="entry name" value="SBP_BACTERIAL_1"/>
    <property type="match status" value="1"/>
</dbReference>
<evidence type="ECO:0000256" key="3">
    <source>
        <dbReference type="ARBA" id="ARBA00022729"/>
    </source>
</evidence>